<dbReference type="RefSeq" id="XP_028873060.1">
    <property type="nucleotide sequence ID" value="XM_029020274.1"/>
</dbReference>
<evidence type="ECO:0000313" key="1">
    <source>
        <dbReference type="EMBL" id="OII70963.1"/>
    </source>
</evidence>
<dbReference type="VEuPathDB" id="CryptoDB:cubi_03261"/>
<keyword evidence="2" id="KW-1185">Reference proteome</keyword>
<dbReference type="Gene3D" id="3.50.50.60">
    <property type="entry name" value="FAD/NAD(P)-binding domain"/>
    <property type="match status" value="1"/>
</dbReference>
<organism evidence="1 2">
    <name type="scientific">Cryptosporidium ubiquitum</name>
    <dbReference type="NCBI Taxonomy" id="857276"/>
    <lineage>
        <taxon>Eukaryota</taxon>
        <taxon>Sar</taxon>
        <taxon>Alveolata</taxon>
        <taxon>Apicomplexa</taxon>
        <taxon>Conoidasida</taxon>
        <taxon>Coccidia</taxon>
        <taxon>Eucoccidiorida</taxon>
        <taxon>Eimeriorina</taxon>
        <taxon>Cryptosporidiidae</taxon>
        <taxon>Cryptosporidium</taxon>
    </lineage>
</organism>
<dbReference type="Proteomes" id="UP000186176">
    <property type="component" value="Unassembled WGS sequence"/>
</dbReference>
<comment type="caution">
    <text evidence="1">The sequence shown here is derived from an EMBL/GenBank/DDBJ whole genome shotgun (WGS) entry which is preliminary data.</text>
</comment>
<reference evidence="1 2" key="1">
    <citation type="submission" date="2016-10" db="EMBL/GenBank/DDBJ databases">
        <title>Reductive evolution of mitochondrial metabolism and differential evolution of invasion-related proteins in Cryptosporidium.</title>
        <authorList>
            <person name="Liu S."/>
            <person name="Roellig D.M."/>
            <person name="Guo Y."/>
            <person name="Li N."/>
            <person name="Frace M.A."/>
            <person name="Tang K."/>
            <person name="Zhang L."/>
            <person name="Feng Y."/>
            <person name="Xiao L."/>
        </authorList>
    </citation>
    <scope>NUCLEOTIDE SEQUENCE [LARGE SCALE GENOMIC DNA]</scope>
    <source>
        <strain evidence="1">39726</strain>
    </source>
</reference>
<protein>
    <submittedName>
        <fullName evidence="1">Oxidase or dehydrogenase</fullName>
    </submittedName>
</protein>
<dbReference type="AlphaFoldDB" id="A0A1J4MBV9"/>
<dbReference type="OrthoDB" id="498204at2759"/>
<evidence type="ECO:0000313" key="2">
    <source>
        <dbReference type="Proteomes" id="UP000186176"/>
    </source>
</evidence>
<dbReference type="EMBL" id="LRBP01000032">
    <property type="protein sequence ID" value="OII70963.1"/>
    <property type="molecule type" value="Genomic_DNA"/>
</dbReference>
<proteinExistence type="predicted"/>
<dbReference type="InterPro" id="IPR036188">
    <property type="entry name" value="FAD/NAD-bd_sf"/>
</dbReference>
<name>A0A1J4MBV9_9CRYT</name>
<dbReference type="SUPFAM" id="SSF51905">
    <property type="entry name" value="FAD/NAD(P)-binding domain"/>
    <property type="match status" value="1"/>
</dbReference>
<gene>
    <name evidence="1" type="ORF">cubi_03261</name>
</gene>
<dbReference type="Gene3D" id="3.30.9.10">
    <property type="entry name" value="D-Amino Acid Oxidase, subunit A, domain 2"/>
    <property type="match status" value="1"/>
</dbReference>
<accession>A0A1J4MBV9</accession>
<sequence>MLNIGRFAGRAWLEPSKFSGRSVIMGFSCLSRRLGKRNINTTRMKYKKDLHPIIEENGVKKNVVDVLIMGGGVTGSALVYLLAKHTNIKSIVFLSDKKEAEKNLIYHLDKTIHSGETDTNADLQHSFRLLKLSNMLRNLVKEFPGGVGNELMEKRNKILLGLGEEENNRIEERFQEFRHFFPKIKLIDGKEISKLEPNIAYLDDFSSKLRKERMNGILLHDEYTSINYDILSALFKKLADEISFRKKSLIRNYVGMNVQSIKRISLDGEVYYKIDSGGKNIYSRFLVINDIGTVFNLVRELGYCSDWIVLNMFGKFQNTVKGELRGIVSGLQSLSCPESTSVYGFPTIGSKNNIRFLASSYTLPISWLLKSMNLSDFSTIRDISSSPFGLFRNIKEKSLRDKIEKLKREVPLLINEQLIQGSRRIIPSLNTNQLKDKQEDFDISINQLLNISGEKNEIILDRSKIHTDENLILNIAQPISGTTCIGSASEDMITICNRLGININENSLKKDIPEYEIHESDFQNDL</sequence>
<dbReference type="GeneID" id="39980053"/>